<evidence type="ECO:0000256" key="6">
    <source>
        <dbReference type="RuleBase" id="RU004466"/>
    </source>
</evidence>
<evidence type="ECO:0000256" key="4">
    <source>
        <dbReference type="ARBA" id="ARBA00022723"/>
    </source>
</evidence>
<comment type="cofactor">
    <cofactor evidence="1">
        <name>Mg(2+)</name>
        <dbReference type="ChEBI" id="CHEBI:18420"/>
    </cofactor>
</comment>
<dbReference type="GO" id="GO:0046872">
    <property type="term" value="F:metal ion binding"/>
    <property type="evidence" value="ECO:0007669"/>
    <property type="project" value="UniProtKB-KW"/>
</dbReference>
<dbReference type="Gene3D" id="1.10.600.10">
    <property type="entry name" value="Farnesyl Diphosphate Synthase"/>
    <property type="match status" value="1"/>
</dbReference>
<evidence type="ECO:0000256" key="5">
    <source>
        <dbReference type="ARBA" id="ARBA00022842"/>
    </source>
</evidence>
<dbReference type="PANTHER" id="PTHR12001">
    <property type="entry name" value="GERANYLGERANYL PYROPHOSPHATE SYNTHASE"/>
    <property type="match status" value="1"/>
</dbReference>
<name>A0A1Z5HVK0_9FIRM</name>
<dbReference type="RefSeq" id="WP_088554676.1">
    <property type="nucleotide sequence ID" value="NZ_BDGJ01000164.1"/>
</dbReference>
<dbReference type="InterPro" id="IPR033749">
    <property type="entry name" value="Polyprenyl_synt_CS"/>
</dbReference>
<evidence type="ECO:0000313" key="7">
    <source>
        <dbReference type="EMBL" id="GAW93573.1"/>
    </source>
</evidence>
<evidence type="ECO:0000256" key="2">
    <source>
        <dbReference type="ARBA" id="ARBA00006706"/>
    </source>
</evidence>
<evidence type="ECO:0000256" key="3">
    <source>
        <dbReference type="ARBA" id="ARBA00022679"/>
    </source>
</evidence>
<dbReference type="PROSITE" id="PS00723">
    <property type="entry name" value="POLYPRENYL_SYNTHASE_1"/>
    <property type="match status" value="1"/>
</dbReference>
<evidence type="ECO:0000313" key="8">
    <source>
        <dbReference type="Proteomes" id="UP000197032"/>
    </source>
</evidence>
<accession>A0A1Z5HVK0</accession>
<keyword evidence="3 6" id="KW-0808">Transferase</keyword>
<keyword evidence="8" id="KW-1185">Reference proteome</keyword>
<organism evidence="7 8">
    <name type="scientific">Calderihabitans maritimus</name>
    <dbReference type="NCBI Taxonomy" id="1246530"/>
    <lineage>
        <taxon>Bacteria</taxon>
        <taxon>Bacillati</taxon>
        <taxon>Bacillota</taxon>
        <taxon>Clostridia</taxon>
        <taxon>Neomoorellales</taxon>
        <taxon>Calderihabitantaceae</taxon>
        <taxon>Calderihabitans</taxon>
    </lineage>
</organism>
<dbReference type="GO" id="GO:0008299">
    <property type="term" value="P:isoprenoid biosynthetic process"/>
    <property type="evidence" value="ECO:0007669"/>
    <property type="project" value="InterPro"/>
</dbReference>
<dbReference type="SUPFAM" id="SSF48576">
    <property type="entry name" value="Terpenoid synthases"/>
    <property type="match status" value="1"/>
</dbReference>
<comment type="caution">
    <text evidence="7">The sequence shown here is derived from an EMBL/GenBank/DDBJ whole genome shotgun (WGS) entry which is preliminary data.</text>
</comment>
<dbReference type="PANTHER" id="PTHR12001:SF69">
    <property type="entry name" value="ALL TRANS-POLYPRENYL-DIPHOSPHATE SYNTHASE PDSS1"/>
    <property type="match status" value="1"/>
</dbReference>
<keyword evidence="4" id="KW-0479">Metal-binding</keyword>
<dbReference type="PROSITE" id="PS00444">
    <property type="entry name" value="POLYPRENYL_SYNTHASE_2"/>
    <property type="match status" value="1"/>
</dbReference>
<comment type="similarity">
    <text evidence="2 6">Belongs to the FPP/GGPP synthase family.</text>
</comment>
<sequence>MQLNLFSEIRQDLKQVEAELFRYVDASNPLLAETSAHLLRAGGKRLRPAFALLAGKFYNYSLSRLMPLAVALELIHMATLVHDDVIDAAATRRGIPTVRAKWGDRVSLHTGDYLFAQSLLLIARYEDPRIAQVLAEVSVQMCQGELQQIATAYDVNQSTRDYFYRIKRKTALLIAASCQLGAVATGAPAHVVRSLDFYGYYLGMAFQITDDILDITADQKELGKPIGGDLRQGVITLPVIYALKHSPCNGRLKELVKKREKTEDEVQEAIEIVKASGGIEYAFRVSNRYLAKAKEQLRKLPEIKTRDTLECIADFIAMRRF</sequence>
<keyword evidence="5" id="KW-0460">Magnesium</keyword>
<dbReference type="AlphaFoldDB" id="A0A1Z5HVK0"/>
<dbReference type="EMBL" id="BDGJ01000164">
    <property type="protein sequence ID" value="GAW93573.1"/>
    <property type="molecule type" value="Genomic_DNA"/>
</dbReference>
<dbReference type="CDD" id="cd00685">
    <property type="entry name" value="Trans_IPPS_HT"/>
    <property type="match status" value="1"/>
</dbReference>
<reference evidence="8" key="1">
    <citation type="journal article" date="2017" name="Appl. Environ. Microbiol.">
        <title>Genomic Analysis of Calderihabitans maritimus KKC1, a Thermophilic, Hydrogenogenic, Carboxydotrophic Bacterium Isolated from Marine Sediment.</title>
        <authorList>
            <person name="Omae K."/>
            <person name="Yoneda Y."/>
            <person name="Fukuyama Y."/>
            <person name="Yoshida T."/>
            <person name="Sako Y."/>
        </authorList>
    </citation>
    <scope>NUCLEOTIDE SEQUENCE [LARGE SCALE GENOMIC DNA]</scope>
    <source>
        <strain evidence="8">KKC1</strain>
    </source>
</reference>
<dbReference type="GO" id="GO:0004659">
    <property type="term" value="F:prenyltransferase activity"/>
    <property type="evidence" value="ECO:0007669"/>
    <property type="project" value="InterPro"/>
</dbReference>
<dbReference type="Pfam" id="PF00348">
    <property type="entry name" value="polyprenyl_synt"/>
    <property type="match status" value="1"/>
</dbReference>
<dbReference type="OrthoDB" id="9805316at2"/>
<dbReference type="InterPro" id="IPR000092">
    <property type="entry name" value="Polyprenyl_synt"/>
</dbReference>
<dbReference type="SFLD" id="SFLDS00005">
    <property type="entry name" value="Isoprenoid_Synthase_Type_I"/>
    <property type="match status" value="1"/>
</dbReference>
<evidence type="ECO:0000256" key="1">
    <source>
        <dbReference type="ARBA" id="ARBA00001946"/>
    </source>
</evidence>
<protein>
    <submittedName>
        <fullName evidence="7">Trans-hexaprenyltranstransferase</fullName>
    </submittedName>
</protein>
<gene>
    <name evidence="7" type="ORF">KKC1_27040</name>
</gene>
<proteinExistence type="inferred from homology"/>
<dbReference type="Proteomes" id="UP000197032">
    <property type="component" value="Unassembled WGS sequence"/>
</dbReference>
<dbReference type="InterPro" id="IPR008949">
    <property type="entry name" value="Isoprenoid_synthase_dom_sf"/>
</dbReference>